<feature type="domain" description="Cytochrome c assembly protein" evidence="5">
    <location>
        <begin position="90"/>
        <end position="296"/>
    </location>
</feature>
<dbReference type="InterPro" id="IPR032523">
    <property type="entry name" value="CcmF_C"/>
</dbReference>
<reference evidence="7" key="2">
    <citation type="submission" date="2021-04" db="EMBL/GenBank/DDBJ databases">
        <authorList>
            <person name="Gilroy R."/>
        </authorList>
    </citation>
    <scope>NUCLEOTIDE SEQUENCE</scope>
    <source>
        <strain evidence="7">CHK186-16707</strain>
    </source>
</reference>
<gene>
    <name evidence="7" type="primary">ccsA</name>
    <name evidence="7" type="ORF">H9962_02705</name>
</gene>
<evidence type="ECO:0000256" key="3">
    <source>
        <dbReference type="SAM" id="MobiDB-lite"/>
    </source>
</evidence>
<evidence type="ECO:0000259" key="6">
    <source>
        <dbReference type="Pfam" id="PF16327"/>
    </source>
</evidence>
<organism evidence="7 8">
    <name type="scientific">Candidatus Mailhella merdigallinarum</name>
    <dbReference type="NCBI Taxonomy" id="2838658"/>
    <lineage>
        <taxon>Bacteria</taxon>
        <taxon>Pseudomonadati</taxon>
        <taxon>Thermodesulfobacteriota</taxon>
        <taxon>Desulfovibrionia</taxon>
        <taxon>Desulfovibrionales</taxon>
        <taxon>Desulfovibrionaceae</taxon>
        <taxon>Mailhella</taxon>
    </lineage>
</organism>
<protein>
    <submittedName>
        <fullName evidence="7">Cytochrome c biogenesis protein CcsA</fullName>
    </submittedName>
</protein>
<evidence type="ECO:0000259" key="5">
    <source>
        <dbReference type="Pfam" id="PF01578"/>
    </source>
</evidence>
<comment type="caution">
    <text evidence="7">The sequence shown here is derived from an EMBL/GenBank/DDBJ whole genome shotgun (WGS) entry which is preliminary data.</text>
</comment>
<keyword evidence="4" id="KW-1133">Transmembrane helix</keyword>
<dbReference type="PRINTS" id="PR01410">
    <property type="entry name" value="CCBIOGENESIS"/>
</dbReference>
<dbReference type="GO" id="GO:0015232">
    <property type="term" value="F:heme transmembrane transporter activity"/>
    <property type="evidence" value="ECO:0007669"/>
    <property type="project" value="InterPro"/>
</dbReference>
<feature type="transmembrane region" description="Helical" evidence="4">
    <location>
        <begin position="388"/>
        <end position="410"/>
    </location>
</feature>
<sequence length="655" mass="70720">MYLVAYASLLLALLFALGGAGAGVAQLWQDRNADLGWLEKAHLGVTLCLTVASGILLTALINCDFSVDYVASYTDRVLPLFYRLTAFWAGQSGSLLFWALMVALCGALFQFTAAYRALSPETRLWYWVFFLSIMAFFALLLSAWSNPFVRTLPAPPDGRGLNPLLQNPGMIIHPPLLFLGYGGFVIPGCLALAQAMHRSGSEASWLLVARPFTLTGWLFLTAGIVLGGWWAYMELGWGGYWAWDPVENASIIPWLLGTAALHTGLLETRRGKLRRVNIFLMALTTVSAFFATYLVRGDVVNSVHSFGAGGVGPALLVFVLAALALVVVVSLRGADGGEALAGLETREGFVIMTAWLFVALSLIILVATLWPVISALWSARPVGLGVRFYNSVCLPLFTVLVGLLAVCPWLRWKGGVRDWKKFGATAAVFVAALAVFWRFGVSSALPLMAASLSVACLVSLALQLTDRAVRSWRPALAALLVHTGLALTALGIAFSGPYKTEVEVELAKGQSVEVGPYTATLKELYEGRDGRGAYTFLEAELTLSRGGRDIDTVSPQRRVFAKFGKQAFAEAATHPSLGNEFYATLLGLDDRQRAVLRLSANPLVNWLWIGGALMTLAPLLGLTRRERPIPAPTEKASPTEKDDGNETGDDADGRA</sequence>
<dbReference type="GO" id="GO:0017004">
    <property type="term" value="P:cytochrome complex assembly"/>
    <property type="evidence" value="ECO:0007669"/>
    <property type="project" value="UniProtKB-KW"/>
</dbReference>
<dbReference type="PANTHER" id="PTHR43653">
    <property type="entry name" value="CYTOCHROME C ASSEMBLY PROTEIN-RELATED"/>
    <property type="match status" value="1"/>
</dbReference>
<evidence type="ECO:0000313" key="7">
    <source>
        <dbReference type="EMBL" id="HJA08092.1"/>
    </source>
</evidence>
<feature type="transmembrane region" description="Helical" evidence="4">
    <location>
        <begin position="251"/>
        <end position="266"/>
    </location>
</feature>
<evidence type="ECO:0000256" key="1">
    <source>
        <dbReference type="ARBA" id="ARBA00009186"/>
    </source>
</evidence>
<dbReference type="Proteomes" id="UP000824225">
    <property type="component" value="Unassembled WGS sequence"/>
</dbReference>
<reference evidence="7" key="1">
    <citation type="journal article" date="2021" name="PeerJ">
        <title>Extensive microbial diversity within the chicken gut microbiome revealed by metagenomics and culture.</title>
        <authorList>
            <person name="Gilroy R."/>
            <person name="Ravi A."/>
            <person name="Getino M."/>
            <person name="Pursley I."/>
            <person name="Horton D.L."/>
            <person name="Alikhan N.F."/>
            <person name="Baker D."/>
            <person name="Gharbi K."/>
            <person name="Hall N."/>
            <person name="Watson M."/>
            <person name="Adriaenssens E.M."/>
            <person name="Foster-Nyarko E."/>
            <person name="Jarju S."/>
            <person name="Secka A."/>
            <person name="Antonio M."/>
            <person name="Oren A."/>
            <person name="Chaudhuri R.R."/>
            <person name="La Ragione R."/>
            <person name="Hildebrand F."/>
            <person name="Pallen M.J."/>
        </authorList>
    </citation>
    <scope>NUCLEOTIDE SEQUENCE</scope>
    <source>
        <strain evidence="7">CHK186-16707</strain>
    </source>
</reference>
<keyword evidence="4" id="KW-0812">Transmembrane</keyword>
<feature type="compositionally biased region" description="Acidic residues" evidence="3">
    <location>
        <begin position="645"/>
        <end position="655"/>
    </location>
</feature>
<feature type="transmembrane region" description="Helical" evidence="4">
    <location>
        <begin position="41"/>
        <end position="61"/>
    </location>
</feature>
<evidence type="ECO:0000256" key="2">
    <source>
        <dbReference type="ARBA" id="ARBA00022748"/>
    </source>
</evidence>
<dbReference type="GO" id="GO:0020037">
    <property type="term" value="F:heme binding"/>
    <property type="evidence" value="ECO:0007669"/>
    <property type="project" value="InterPro"/>
</dbReference>
<feature type="region of interest" description="Disordered" evidence="3">
    <location>
        <begin position="627"/>
        <end position="655"/>
    </location>
</feature>
<name>A0A9D2HBA2_9BACT</name>
<feature type="transmembrane region" description="Helical" evidence="4">
    <location>
        <begin position="171"/>
        <end position="193"/>
    </location>
</feature>
<proteinExistence type="inferred from homology"/>
<dbReference type="GO" id="GO:0016020">
    <property type="term" value="C:membrane"/>
    <property type="evidence" value="ECO:0007669"/>
    <property type="project" value="InterPro"/>
</dbReference>
<dbReference type="InterPro" id="IPR003567">
    <property type="entry name" value="Cyt_c_biogenesis"/>
</dbReference>
<dbReference type="Pfam" id="PF16327">
    <property type="entry name" value="CcmF_C"/>
    <property type="match status" value="1"/>
</dbReference>
<keyword evidence="4" id="KW-0472">Membrane</keyword>
<feature type="transmembrane region" description="Helical" evidence="4">
    <location>
        <begin position="205"/>
        <end position="231"/>
    </location>
</feature>
<dbReference type="Pfam" id="PF01578">
    <property type="entry name" value="Cytochrom_C_asm"/>
    <property type="match status" value="1"/>
</dbReference>
<feature type="transmembrane region" description="Helical" evidence="4">
    <location>
        <begin position="96"/>
        <end position="117"/>
    </location>
</feature>
<dbReference type="AlphaFoldDB" id="A0A9D2HBA2"/>
<feature type="transmembrane region" description="Helical" evidence="4">
    <location>
        <begin position="124"/>
        <end position="144"/>
    </location>
</feature>
<keyword evidence="2" id="KW-0201">Cytochrome c-type biogenesis</keyword>
<feature type="transmembrane region" description="Helical" evidence="4">
    <location>
        <begin position="349"/>
        <end position="373"/>
    </location>
</feature>
<comment type="similarity">
    <text evidence="1">Belongs to the CcmF/CycK/Ccl1/NrfE/CcsA family.</text>
</comment>
<dbReference type="InterPro" id="IPR002541">
    <property type="entry name" value="Cyt_c_assembly"/>
</dbReference>
<accession>A0A9D2HBA2</accession>
<feature type="transmembrane region" description="Helical" evidence="4">
    <location>
        <begin position="307"/>
        <end position="329"/>
    </location>
</feature>
<feature type="domain" description="Cytochrome c-type biogenesis protein CcmF C-terminal" evidence="6">
    <location>
        <begin position="341"/>
        <end position="624"/>
    </location>
</feature>
<evidence type="ECO:0000256" key="4">
    <source>
        <dbReference type="SAM" id="Phobius"/>
    </source>
</evidence>
<dbReference type="EMBL" id="DXAN01000004">
    <property type="protein sequence ID" value="HJA08092.1"/>
    <property type="molecule type" value="Genomic_DNA"/>
</dbReference>
<feature type="transmembrane region" description="Helical" evidence="4">
    <location>
        <begin position="476"/>
        <end position="496"/>
    </location>
</feature>
<dbReference type="PANTHER" id="PTHR43653:SF1">
    <property type="entry name" value="CYTOCHROME C-TYPE BIOGENESIS PROTEIN CCMF"/>
    <property type="match status" value="1"/>
</dbReference>
<feature type="transmembrane region" description="Helical" evidence="4">
    <location>
        <begin position="422"/>
        <end position="439"/>
    </location>
</feature>
<evidence type="ECO:0000313" key="8">
    <source>
        <dbReference type="Proteomes" id="UP000824225"/>
    </source>
</evidence>
<feature type="transmembrane region" description="Helical" evidence="4">
    <location>
        <begin position="445"/>
        <end position="464"/>
    </location>
</feature>
<feature type="transmembrane region" description="Helical" evidence="4">
    <location>
        <begin position="278"/>
        <end position="295"/>
    </location>
</feature>